<organism evidence="1">
    <name type="scientific">uncultured gamma proteobacterium HF0070_03O15</name>
    <dbReference type="NCBI Taxonomy" id="710982"/>
    <lineage>
        <taxon>Bacteria</taxon>
        <taxon>Pseudomonadati</taxon>
        <taxon>Pseudomonadota</taxon>
        <taxon>Gammaproteobacteria</taxon>
        <taxon>environmental samples</taxon>
    </lineage>
</organism>
<dbReference type="AlphaFoldDB" id="E0XRP4"/>
<reference evidence="1" key="1">
    <citation type="journal article" date="2011" name="Environ. Microbiol.">
        <title>Time-series analyses of Monterey Bay coastal microbial picoplankton using a 'genome proxy' microarray.</title>
        <authorList>
            <person name="Rich V.I."/>
            <person name="Pham V.D."/>
            <person name="Eppley J."/>
            <person name="Shi Y."/>
            <person name="DeLong E.F."/>
        </authorList>
    </citation>
    <scope>NUCLEOTIDE SEQUENCE</scope>
</reference>
<dbReference type="EMBL" id="GU474854">
    <property type="protein sequence ID" value="ADI17085.1"/>
    <property type="molecule type" value="Genomic_DNA"/>
</dbReference>
<sequence length="113" mass="13157">MATFPDFDPQYSATKRSQPNLRITQFGDGYQQRTTFGLNQDPKVWALTFNVKDSDADTIETFLENEAKNGTSFDWSPPDESTSYKWICRSFNREMFESDRSRITASFEQVFEP</sequence>
<accession>E0XRP4</accession>
<protein>
    <submittedName>
        <fullName evidence="1">Phage-related protein</fullName>
    </submittedName>
</protein>
<dbReference type="InterPro" id="IPR010265">
    <property type="entry name" value="Phage_lambda_TipM"/>
</dbReference>
<proteinExistence type="predicted"/>
<dbReference type="Pfam" id="PF05939">
    <property type="entry name" value="Phage_min_tail"/>
    <property type="match status" value="1"/>
</dbReference>
<name>E0XRP4_9GAMM</name>
<evidence type="ECO:0000313" key="1">
    <source>
        <dbReference type="EMBL" id="ADI17085.1"/>
    </source>
</evidence>